<evidence type="ECO:0000313" key="1">
    <source>
        <dbReference type="EMBL" id="KAJ7738249.1"/>
    </source>
</evidence>
<proteinExistence type="predicted"/>
<comment type="caution">
    <text evidence="1">The sequence shown here is derived from an EMBL/GenBank/DDBJ whole genome shotgun (WGS) entry which is preliminary data.</text>
</comment>
<keyword evidence="2" id="KW-1185">Reference proteome</keyword>
<dbReference type="AlphaFoldDB" id="A0AAD7I9R5"/>
<feature type="non-terminal residue" evidence="1">
    <location>
        <position position="256"/>
    </location>
</feature>
<evidence type="ECO:0000313" key="2">
    <source>
        <dbReference type="Proteomes" id="UP001215280"/>
    </source>
</evidence>
<name>A0AAD7I9R5_9AGAR</name>
<dbReference type="EMBL" id="JARJLG010000138">
    <property type="protein sequence ID" value="KAJ7738249.1"/>
    <property type="molecule type" value="Genomic_DNA"/>
</dbReference>
<dbReference type="Proteomes" id="UP001215280">
    <property type="component" value="Unassembled WGS sequence"/>
</dbReference>
<accession>A0AAD7I9R5</accession>
<reference evidence="1" key="1">
    <citation type="submission" date="2023-03" db="EMBL/GenBank/DDBJ databases">
        <title>Massive genome expansion in bonnet fungi (Mycena s.s.) driven by repeated elements and novel gene families across ecological guilds.</title>
        <authorList>
            <consortium name="Lawrence Berkeley National Laboratory"/>
            <person name="Harder C.B."/>
            <person name="Miyauchi S."/>
            <person name="Viragh M."/>
            <person name="Kuo A."/>
            <person name="Thoen E."/>
            <person name="Andreopoulos B."/>
            <person name="Lu D."/>
            <person name="Skrede I."/>
            <person name="Drula E."/>
            <person name="Henrissat B."/>
            <person name="Morin E."/>
            <person name="Kohler A."/>
            <person name="Barry K."/>
            <person name="LaButti K."/>
            <person name="Morin E."/>
            <person name="Salamov A."/>
            <person name="Lipzen A."/>
            <person name="Mereny Z."/>
            <person name="Hegedus B."/>
            <person name="Baldrian P."/>
            <person name="Stursova M."/>
            <person name="Weitz H."/>
            <person name="Taylor A."/>
            <person name="Grigoriev I.V."/>
            <person name="Nagy L.G."/>
            <person name="Martin F."/>
            <person name="Kauserud H."/>
        </authorList>
    </citation>
    <scope>NUCLEOTIDE SEQUENCE</scope>
    <source>
        <strain evidence="1">CBHHK188m</strain>
    </source>
</reference>
<protein>
    <submittedName>
        <fullName evidence="1">Uncharacterized protein</fullName>
    </submittedName>
</protein>
<gene>
    <name evidence="1" type="ORF">DFH07DRAFT_984413</name>
</gene>
<organism evidence="1 2">
    <name type="scientific">Mycena maculata</name>
    <dbReference type="NCBI Taxonomy" id="230809"/>
    <lineage>
        <taxon>Eukaryota</taxon>
        <taxon>Fungi</taxon>
        <taxon>Dikarya</taxon>
        <taxon>Basidiomycota</taxon>
        <taxon>Agaricomycotina</taxon>
        <taxon>Agaricomycetes</taxon>
        <taxon>Agaricomycetidae</taxon>
        <taxon>Agaricales</taxon>
        <taxon>Marasmiineae</taxon>
        <taxon>Mycenaceae</taxon>
        <taxon>Mycena</taxon>
    </lineage>
</organism>
<sequence>SQRKPYFLGGETNIVESAIYRLPAHTDSEGRIDEKDENGCMSTMQRARVLGGNWIPEKRLDHVPSHGAAISQAHANNTFTTNASQRPHRHLVGTITLRGHFGKVLSCLVGKCLANRVLLKSDAGNEPPKEEKWPPVGTITLRGHFGKVLSCLVGKCLANRVLLKSDAGNEPPKEEKLSEFLVPNRALNAFWTLHDGRFFFLHVRTICPASGGDLSQPNPKFRQEPTKIHDQSELLFNYPPTMVAMREDPDIAIQSY</sequence>